<keyword evidence="2" id="KW-0238">DNA-binding</keyword>
<dbReference type="InterPro" id="IPR011991">
    <property type="entry name" value="ArsR-like_HTH"/>
</dbReference>
<dbReference type="AlphaFoldDB" id="A0A7C3WMX5"/>
<dbReference type="Gene3D" id="1.10.10.10">
    <property type="entry name" value="Winged helix-like DNA-binding domain superfamily/Winged helix DNA-binding domain"/>
    <property type="match status" value="1"/>
</dbReference>
<dbReference type="PANTHER" id="PTHR43132">
    <property type="entry name" value="ARSENICAL RESISTANCE OPERON REPRESSOR ARSR-RELATED"/>
    <property type="match status" value="1"/>
</dbReference>
<name>A0A7C3WMX5_9BACT</name>
<dbReference type="NCBIfam" id="NF033788">
    <property type="entry name" value="HTH_metalloreg"/>
    <property type="match status" value="1"/>
</dbReference>
<gene>
    <name evidence="5" type="ORF">ENV62_06940</name>
</gene>
<dbReference type="CDD" id="cd00090">
    <property type="entry name" value="HTH_ARSR"/>
    <property type="match status" value="1"/>
</dbReference>
<evidence type="ECO:0000313" key="5">
    <source>
        <dbReference type="EMBL" id="HGB14952.1"/>
    </source>
</evidence>
<sequence length="100" mass="11595">MNFSNQGFFKSLEKAARCLKVLAHPTRLLLLQLLGEGERSVQELEILLNVPQPSVSQHLNLLKDRDILESRRVGQQNLYRLKDRQILKLLALARELFCKE</sequence>
<evidence type="ECO:0000256" key="2">
    <source>
        <dbReference type="ARBA" id="ARBA00023125"/>
    </source>
</evidence>
<dbReference type="InterPro" id="IPR036388">
    <property type="entry name" value="WH-like_DNA-bd_sf"/>
</dbReference>
<dbReference type="GO" id="GO:0003677">
    <property type="term" value="F:DNA binding"/>
    <property type="evidence" value="ECO:0007669"/>
    <property type="project" value="UniProtKB-KW"/>
</dbReference>
<comment type="caution">
    <text evidence="5">The sequence shown here is derived from an EMBL/GenBank/DDBJ whole genome shotgun (WGS) entry which is preliminary data.</text>
</comment>
<dbReference type="SMART" id="SM00418">
    <property type="entry name" value="HTH_ARSR"/>
    <property type="match status" value="1"/>
</dbReference>
<reference evidence="5" key="1">
    <citation type="journal article" date="2020" name="mSystems">
        <title>Genome- and Community-Level Interaction Insights into Carbon Utilization and Element Cycling Functions of Hydrothermarchaeota in Hydrothermal Sediment.</title>
        <authorList>
            <person name="Zhou Z."/>
            <person name="Liu Y."/>
            <person name="Xu W."/>
            <person name="Pan J."/>
            <person name="Luo Z.H."/>
            <person name="Li M."/>
        </authorList>
    </citation>
    <scope>NUCLEOTIDE SEQUENCE [LARGE SCALE GENOMIC DNA]</scope>
    <source>
        <strain evidence="5">SpSt-776</strain>
    </source>
</reference>
<organism evidence="5">
    <name type="scientific">Desulfobacca acetoxidans</name>
    <dbReference type="NCBI Taxonomy" id="60893"/>
    <lineage>
        <taxon>Bacteria</taxon>
        <taxon>Pseudomonadati</taxon>
        <taxon>Thermodesulfobacteriota</taxon>
        <taxon>Desulfobaccia</taxon>
        <taxon>Desulfobaccales</taxon>
        <taxon>Desulfobaccaceae</taxon>
        <taxon>Desulfobacca</taxon>
    </lineage>
</organism>
<dbReference type="PROSITE" id="PS50987">
    <property type="entry name" value="HTH_ARSR_2"/>
    <property type="match status" value="1"/>
</dbReference>
<proteinExistence type="predicted"/>
<evidence type="ECO:0000256" key="1">
    <source>
        <dbReference type="ARBA" id="ARBA00023015"/>
    </source>
</evidence>
<protein>
    <submittedName>
        <fullName evidence="5">Transcriptional regulator</fullName>
    </submittedName>
</protein>
<dbReference type="InterPro" id="IPR036390">
    <property type="entry name" value="WH_DNA-bd_sf"/>
</dbReference>
<accession>A0A7C3WMX5</accession>
<dbReference type="InterPro" id="IPR051011">
    <property type="entry name" value="Metal_resp_trans_reg"/>
</dbReference>
<dbReference type="InterPro" id="IPR001845">
    <property type="entry name" value="HTH_ArsR_DNA-bd_dom"/>
</dbReference>
<dbReference type="PRINTS" id="PR00778">
    <property type="entry name" value="HTHARSR"/>
</dbReference>
<dbReference type="SUPFAM" id="SSF46785">
    <property type="entry name" value="Winged helix' DNA-binding domain"/>
    <property type="match status" value="1"/>
</dbReference>
<evidence type="ECO:0000256" key="3">
    <source>
        <dbReference type="ARBA" id="ARBA00023163"/>
    </source>
</evidence>
<dbReference type="PANTHER" id="PTHR43132:SF2">
    <property type="entry name" value="ARSENICAL RESISTANCE OPERON REPRESSOR ARSR-RELATED"/>
    <property type="match status" value="1"/>
</dbReference>
<dbReference type="Pfam" id="PF01022">
    <property type="entry name" value="HTH_5"/>
    <property type="match status" value="1"/>
</dbReference>
<dbReference type="GO" id="GO:0003700">
    <property type="term" value="F:DNA-binding transcription factor activity"/>
    <property type="evidence" value="ECO:0007669"/>
    <property type="project" value="InterPro"/>
</dbReference>
<feature type="domain" description="HTH arsR-type" evidence="4">
    <location>
        <begin position="9"/>
        <end position="100"/>
    </location>
</feature>
<keyword evidence="1" id="KW-0805">Transcription regulation</keyword>
<keyword evidence="3" id="KW-0804">Transcription</keyword>
<dbReference type="EMBL" id="DTHB01000048">
    <property type="protein sequence ID" value="HGB14952.1"/>
    <property type="molecule type" value="Genomic_DNA"/>
</dbReference>
<evidence type="ECO:0000259" key="4">
    <source>
        <dbReference type="PROSITE" id="PS50987"/>
    </source>
</evidence>